<feature type="compositionally biased region" description="Polar residues" evidence="3">
    <location>
        <begin position="491"/>
        <end position="503"/>
    </location>
</feature>
<evidence type="ECO:0000256" key="2">
    <source>
        <dbReference type="SAM" id="Coils"/>
    </source>
</evidence>
<dbReference type="InterPro" id="IPR038609">
    <property type="entry name" value="HDA1_su2/3_sf"/>
</dbReference>
<sequence>MGSSKRKSRQLSEQAEEPFYSIRGILKENKTQYLVDWEDIDDQKFEPTWEPKQNVTEAAIQEWEEKKTQKALDEERKRKRKSTDRPSSSHEVIKIEDDDEQRPAKRTMTPGSKGPMLHLGKRRSNAAVEVTPPSAKLPKVAKRKPGRPRKEVPDIQSRKDDDEEMPSKPPPRPRGRPRKSLPGPDVVRKAQEQDENGEDTDQQSARLGRSSKSSPLQKKTSHALEQRRKRPKVVNVDSSDDDDDDVPLKRLGNRKRPLITDFSDVEVQHIEERAQPTSAKKRGRPRKVPRQDNNPSKPSTPAAASRPEEVSMAEIEDSEMYDAAAAQLQRETRSTRKQSPSRQPSSPGREQSPVFNEEFNDFRSSQIISGTQPEPPRPEKSINSPEELTDSQHLVDAAAASSLSAKNSPYEPGATSGSTFANSTVNSSSSVHTLLIPLARRFGADAVIPDSQSHLDASSVHISEQIAGEQQIDDQMETFEDASTESQVVVEQADATQQVTNHEQPVPESSMVQKPEDAPQPDVAAPATQSEPSLELSTRNKIVEEAASSPIAQGIVEHVSTRSPSPVSLGAVRSSSTSSAPPTEAADKSTQSQSQLQSETHRQLPATSQAQDEVQSEAPSSPSAPNQESGQNTLSLQTQPTNQQSHVEQAAQQTSFQLHQPPTQQIPPFEFAQSSVEEVATSSLGFNTQIQPAHQAPAHQPSIQHESAEGVPIPSSSIASPPSNLPNTIGASAPSPIKSPSDPELSGVHTPTSDMSPTHHPDGTPMTVVEKLKASKAKVAADFEAQKRAEAERVTREKAALAASTAGAAPAPSTPTPSRVAAPVLDVRSPKPASAVPARLMSPAVGDREARSPSTVPPVEIIPEETPEEYSRSERYETLLPGQGPQINAETSRPYISQDLTMNDASVDTDPDNNQHLVSLDFGVSQKDHYKCAFETCKNMIEDFTLHKVWPANSDLAQQARDFVVQLHYIINHLDLNNPGTSSASQTSQSLQAEWDMTMSSKFRFLKSLLDAAKSQNLHIALLVEPGRLAAILQNFLQGISIMYNVIDGQNNVINHESTATILLTSVGTIETPSSLDIDMVVVLDGSMSSDTITRTQKMLSQDALVPTISLVIPLSIEHVERCLPSNLSEAERLHVLISTVTNERLAAGWQSRGADTEFEGKASDIISWVLNPAEADWPFYGLPNLQLVEALSSQSGSEDELMVNNNGMSNKRQLDNDEAPLAKRVRVDESLPLTINPADMHITPGTLPMSNSHVSDSVAASQHAATLQELHQAQAQLRELTKSMETLQYNHEEQRAEMVKAQQERNDALQREERLINSNNDLRAKNTLLRDEVLDLKKQLETARIALVNHTVPEIAEVERIKAEALAATVERDREAKRAQMAETQLGYVTSQYQTASTENTKLAAANDQLTASVAELEVKASGEQARLKELNNNTLNKKYSGEIKKLRHDLSEREGTMQRMSEELNRLREPRGRVGTRASSIPRSPRAGTREPQSRQGSPSVQRPAHPLSKMN</sequence>
<dbReference type="PROSITE" id="PS50013">
    <property type="entry name" value="CHROMO_2"/>
    <property type="match status" value="1"/>
</dbReference>
<dbReference type="Gene3D" id="3.40.50.12360">
    <property type="match status" value="1"/>
</dbReference>
<evidence type="ECO:0000259" key="4">
    <source>
        <dbReference type="PROSITE" id="PS50013"/>
    </source>
</evidence>
<comment type="subunit">
    <text evidence="1">Component of the NuA4 histone acetyltransferase complex.</text>
</comment>
<dbReference type="EMBL" id="JAHFXF010000057">
    <property type="protein sequence ID" value="KAG9698277.1"/>
    <property type="molecule type" value="Genomic_DNA"/>
</dbReference>
<feature type="region of interest" description="Disordered" evidence="3">
    <location>
        <begin position="1"/>
        <end position="20"/>
    </location>
</feature>
<comment type="caution">
    <text evidence="5">The sequence shown here is derived from an EMBL/GenBank/DDBJ whole genome shotgun (WGS) entry which is preliminary data.</text>
</comment>
<name>A0A9P8ET05_AURME</name>
<gene>
    <name evidence="5" type="ORF">KCU76_g2380</name>
</gene>
<dbReference type="InterPro" id="IPR016197">
    <property type="entry name" value="Chromo-like_dom_sf"/>
</dbReference>
<feature type="compositionally biased region" description="Polar residues" evidence="3">
    <location>
        <begin position="672"/>
        <end position="688"/>
    </location>
</feature>
<feature type="compositionally biased region" description="Low complexity" evidence="3">
    <location>
        <begin position="689"/>
        <end position="705"/>
    </location>
</feature>
<dbReference type="Proteomes" id="UP000779574">
    <property type="component" value="Unassembled WGS sequence"/>
</dbReference>
<reference evidence="5" key="2">
    <citation type="submission" date="2021-08" db="EMBL/GenBank/DDBJ databases">
        <authorList>
            <person name="Gostincar C."/>
            <person name="Sun X."/>
            <person name="Song Z."/>
            <person name="Gunde-Cimerman N."/>
        </authorList>
    </citation>
    <scope>NUCLEOTIDE SEQUENCE</scope>
    <source>
        <strain evidence="5">EXF-9911</strain>
    </source>
</reference>
<feature type="compositionally biased region" description="Basic and acidic residues" evidence="3">
    <location>
        <begin position="63"/>
        <end position="76"/>
    </location>
</feature>
<feature type="compositionally biased region" description="Low complexity" evidence="3">
    <location>
        <begin position="574"/>
        <end position="598"/>
    </location>
</feature>
<proteinExistence type="predicted"/>
<feature type="compositionally biased region" description="Polar residues" evidence="3">
    <location>
        <begin position="605"/>
        <end position="663"/>
    </location>
</feature>
<dbReference type="GO" id="GO:0070823">
    <property type="term" value="C:HDA1 complex"/>
    <property type="evidence" value="ECO:0007669"/>
    <property type="project" value="InterPro"/>
</dbReference>
<dbReference type="GO" id="GO:0003677">
    <property type="term" value="F:DNA binding"/>
    <property type="evidence" value="ECO:0007669"/>
    <property type="project" value="InterPro"/>
</dbReference>
<feature type="region of interest" description="Disordered" evidence="3">
    <location>
        <begin position="1449"/>
        <end position="1514"/>
    </location>
</feature>
<dbReference type="GO" id="GO:0006338">
    <property type="term" value="P:chromatin remodeling"/>
    <property type="evidence" value="ECO:0007669"/>
    <property type="project" value="UniProtKB-ARBA"/>
</dbReference>
<accession>A0A9P8ET05</accession>
<organism evidence="5 6">
    <name type="scientific">Aureobasidium melanogenum</name>
    <name type="common">Aureobasidium pullulans var. melanogenum</name>
    <dbReference type="NCBI Taxonomy" id="46634"/>
    <lineage>
        <taxon>Eukaryota</taxon>
        <taxon>Fungi</taxon>
        <taxon>Dikarya</taxon>
        <taxon>Ascomycota</taxon>
        <taxon>Pezizomycotina</taxon>
        <taxon>Dothideomycetes</taxon>
        <taxon>Dothideomycetidae</taxon>
        <taxon>Dothideales</taxon>
        <taxon>Saccotheciaceae</taxon>
        <taxon>Aureobasidium</taxon>
    </lineage>
</organism>
<evidence type="ECO:0000313" key="5">
    <source>
        <dbReference type="EMBL" id="KAG9698277.1"/>
    </source>
</evidence>
<protein>
    <recommendedName>
        <fullName evidence="4">Chromo domain-containing protein</fullName>
    </recommendedName>
</protein>
<dbReference type="PRINTS" id="PR00929">
    <property type="entry name" value="ATHOOK"/>
</dbReference>
<dbReference type="InterPro" id="IPR000953">
    <property type="entry name" value="Chromo/chromo_shadow_dom"/>
</dbReference>
<feature type="compositionally biased region" description="Polar residues" evidence="3">
    <location>
        <begin position="202"/>
        <end position="218"/>
    </location>
</feature>
<reference evidence="5" key="1">
    <citation type="journal article" date="2021" name="J Fungi (Basel)">
        <title>Virulence traits and population genomics of the black yeast Aureobasidium melanogenum.</title>
        <authorList>
            <person name="Cernosa A."/>
            <person name="Sun X."/>
            <person name="Gostincar C."/>
            <person name="Fang C."/>
            <person name="Gunde-Cimerman N."/>
            <person name="Song Z."/>
        </authorList>
    </citation>
    <scope>NUCLEOTIDE SEQUENCE</scope>
    <source>
        <strain evidence="5">EXF-9911</strain>
    </source>
</reference>
<dbReference type="SUPFAM" id="SSF54160">
    <property type="entry name" value="Chromo domain-like"/>
    <property type="match status" value="1"/>
</dbReference>
<keyword evidence="2" id="KW-0175">Coiled coil</keyword>
<dbReference type="Pfam" id="PF11496">
    <property type="entry name" value="HDA2-3"/>
    <property type="match status" value="1"/>
</dbReference>
<evidence type="ECO:0000256" key="1">
    <source>
        <dbReference type="ARBA" id="ARBA00011353"/>
    </source>
</evidence>
<dbReference type="OrthoDB" id="3647690at2759"/>
<feature type="compositionally biased region" description="Low complexity" evidence="3">
    <location>
        <begin position="712"/>
        <end position="727"/>
    </location>
</feature>
<feature type="region of interest" description="Disordered" evidence="3">
    <location>
        <begin position="491"/>
        <end position="765"/>
    </location>
</feature>
<feature type="compositionally biased region" description="Low complexity" evidence="3">
    <location>
        <begin position="418"/>
        <end position="430"/>
    </location>
</feature>
<feature type="non-terminal residue" evidence="5">
    <location>
        <position position="1514"/>
    </location>
</feature>
<dbReference type="SMART" id="SM00384">
    <property type="entry name" value="AT_hook"/>
    <property type="match status" value="3"/>
</dbReference>
<feature type="compositionally biased region" description="Basic and acidic residues" evidence="3">
    <location>
        <begin position="148"/>
        <end position="160"/>
    </location>
</feature>
<feature type="compositionally biased region" description="Low complexity" evidence="3">
    <location>
        <begin position="337"/>
        <end position="353"/>
    </location>
</feature>
<dbReference type="Gene3D" id="2.40.50.40">
    <property type="match status" value="1"/>
</dbReference>
<feature type="compositionally biased region" description="Polar residues" evidence="3">
    <location>
        <begin position="527"/>
        <end position="540"/>
    </location>
</feature>
<feature type="compositionally biased region" description="Polar residues" evidence="3">
    <location>
        <begin position="362"/>
        <end position="372"/>
    </location>
</feature>
<feature type="compositionally biased region" description="Basic and acidic residues" evidence="3">
    <location>
        <begin position="1449"/>
        <end position="1474"/>
    </location>
</feature>
<feature type="compositionally biased region" description="Basic residues" evidence="3">
    <location>
        <begin position="279"/>
        <end position="288"/>
    </location>
</feature>
<dbReference type="InterPro" id="IPR017956">
    <property type="entry name" value="AT_hook_DNA-bd_motif"/>
</dbReference>
<evidence type="ECO:0000313" key="6">
    <source>
        <dbReference type="Proteomes" id="UP000779574"/>
    </source>
</evidence>
<feature type="region of interest" description="Disordered" evidence="3">
    <location>
        <begin position="44"/>
        <end position="430"/>
    </location>
</feature>
<feature type="compositionally biased region" description="Basic and acidic residues" evidence="3">
    <location>
        <begin position="83"/>
        <end position="95"/>
    </location>
</feature>
<evidence type="ECO:0000256" key="3">
    <source>
        <dbReference type="SAM" id="MobiDB-lite"/>
    </source>
</evidence>
<dbReference type="InterPro" id="IPR021006">
    <property type="entry name" value="Hda2/3"/>
</dbReference>
<feature type="coiled-coil region" evidence="2">
    <location>
        <begin position="1264"/>
        <end position="1340"/>
    </location>
</feature>
<feature type="domain" description="Chromo" evidence="4">
    <location>
        <begin position="20"/>
        <end position="87"/>
    </location>
</feature>